<evidence type="ECO:0000313" key="2">
    <source>
        <dbReference type="Proteomes" id="UP000242637"/>
    </source>
</evidence>
<dbReference type="STRING" id="1121387.GCA_000429885_02103"/>
<name>A0A239VGJ2_9MICO</name>
<keyword evidence="1" id="KW-0378">Hydrolase</keyword>
<dbReference type="KEGG" id="dco:SAMEA4475696_1207"/>
<dbReference type="RefSeq" id="WP_028328005.1">
    <property type="nucleotide sequence ID" value="NZ_JAAFNI010000001.1"/>
</dbReference>
<dbReference type="EMBL" id="LT906453">
    <property type="protein sequence ID" value="SNV21355.1"/>
    <property type="molecule type" value="Genomic_DNA"/>
</dbReference>
<accession>A0A239VGJ2</accession>
<dbReference type="InterPro" id="IPR023214">
    <property type="entry name" value="HAD_sf"/>
</dbReference>
<dbReference type="GO" id="GO:0005737">
    <property type="term" value="C:cytoplasm"/>
    <property type="evidence" value="ECO:0007669"/>
    <property type="project" value="TreeGrafter"/>
</dbReference>
<dbReference type="Proteomes" id="UP000242637">
    <property type="component" value="Chromosome 1"/>
</dbReference>
<dbReference type="SUPFAM" id="SSF56784">
    <property type="entry name" value="HAD-like"/>
    <property type="match status" value="1"/>
</dbReference>
<dbReference type="NCBIfam" id="TIGR01460">
    <property type="entry name" value="HAD-SF-IIA"/>
    <property type="match status" value="1"/>
</dbReference>
<organism evidence="1 2">
    <name type="scientific">Dermatophilus congolensis</name>
    <dbReference type="NCBI Taxonomy" id="1863"/>
    <lineage>
        <taxon>Bacteria</taxon>
        <taxon>Bacillati</taxon>
        <taxon>Actinomycetota</taxon>
        <taxon>Actinomycetes</taxon>
        <taxon>Micrococcales</taxon>
        <taxon>Dermatophilaceae</taxon>
        <taxon>Dermatophilus</taxon>
    </lineage>
</organism>
<dbReference type="Pfam" id="PF13242">
    <property type="entry name" value="Hydrolase_like"/>
    <property type="match status" value="1"/>
</dbReference>
<keyword evidence="2" id="KW-1185">Reference proteome</keyword>
<dbReference type="GeneID" id="63459438"/>
<dbReference type="GO" id="GO:0016791">
    <property type="term" value="F:phosphatase activity"/>
    <property type="evidence" value="ECO:0007669"/>
    <property type="project" value="TreeGrafter"/>
</dbReference>
<dbReference type="PANTHER" id="PTHR19288:SF95">
    <property type="entry name" value="D-GLYCEROL 3-PHOSPHATE PHOSPHATASE"/>
    <property type="match status" value="1"/>
</dbReference>
<dbReference type="PANTHER" id="PTHR19288">
    <property type="entry name" value="4-NITROPHENYLPHOSPHATASE-RELATED"/>
    <property type="match status" value="1"/>
</dbReference>
<dbReference type="InterPro" id="IPR006357">
    <property type="entry name" value="HAD-SF_hydro_IIA"/>
</dbReference>
<proteinExistence type="predicted"/>
<protein>
    <submittedName>
        <fullName evidence="1">Uncharacterized hydrolase yutF</fullName>
        <ecNumber evidence="1">3.-.-.-</ecNumber>
    </submittedName>
</protein>
<dbReference type="Pfam" id="PF13344">
    <property type="entry name" value="Hydrolase_6"/>
    <property type="match status" value="1"/>
</dbReference>
<dbReference type="EC" id="3.-.-.-" evidence="1"/>
<dbReference type="OrthoDB" id="3400930at2"/>
<sequence length="356" mass="37343">MNTLIDNYTGLISDLDGVVYRGAQAVPHAVAALNAAHDAGKRIVYATNNAARTPTHIAEHLTELGINLTPHDVINSSQAGARRVAELVPPGSRVLAIGGPGVTEALLENGLTPVYTPELENAQKNTTTHEPPAAVLQGYGPDVSWHDLAQAAFAIQAGAIWVATNTDSTLPLAQGLAPGNGSLVGAVRNAVDTDPIAVGKPNTPLYEYSAQALNMPLSNVLALGDRLNTDIAGATNTGIDCLYVTTGVSNPIDVALASTTERPTHLAIDLRALSEKYTHPTTETGPSNTGTATTFHRARCGQATATWDNSLHLEEAGNANERLRAFIATIWSAIDAGEHITPSDLTPALDWIERAK</sequence>
<dbReference type="Gene3D" id="3.40.50.1000">
    <property type="entry name" value="HAD superfamily/HAD-like"/>
    <property type="match status" value="2"/>
</dbReference>
<gene>
    <name evidence="1" type="primary">yutF</name>
    <name evidence="1" type="ORF">SAMEA4475696_01207</name>
</gene>
<evidence type="ECO:0000313" key="1">
    <source>
        <dbReference type="EMBL" id="SNV21355.1"/>
    </source>
</evidence>
<dbReference type="AlphaFoldDB" id="A0A239VGJ2"/>
<dbReference type="InterPro" id="IPR036412">
    <property type="entry name" value="HAD-like_sf"/>
</dbReference>
<reference evidence="1 2" key="1">
    <citation type="submission" date="2017-06" db="EMBL/GenBank/DDBJ databases">
        <authorList>
            <consortium name="Pathogen Informatics"/>
        </authorList>
    </citation>
    <scope>NUCLEOTIDE SEQUENCE [LARGE SCALE GENOMIC DNA]</scope>
    <source>
        <strain evidence="1 2">NCTC13039</strain>
    </source>
</reference>